<feature type="transmembrane region" description="Helical" evidence="7">
    <location>
        <begin position="507"/>
        <end position="526"/>
    </location>
</feature>
<dbReference type="InterPro" id="IPR004869">
    <property type="entry name" value="MMPL_dom"/>
</dbReference>
<evidence type="ECO:0000256" key="5">
    <source>
        <dbReference type="ARBA" id="ARBA00022989"/>
    </source>
</evidence>
<keyword evidence="3" id="KW-1003">Cell membrane</keyword>
<feature type="transmembrane region" description="Helical" evidence="7">
    <location>
        <begin position="186"/>
        <end position="205"/>
    </location>
</feature>
<feature type="transmembrane region" description="Helical" evidence="7">
    <location>
        <begin position="27"/>
        <end position="48"/>
    </location>
</feature>
<dbReference type="InterPro" id="IPR000731">
    <property type="entry name" value="SSD"/>
</dbReference>
<proteinExistence type="inferred from homology"/>
<comment type="caution">
    <text evidence="9">The sequence shown here is derived from an EMBL/GenBank/DDBJ whole genome shotgun (WGS) entry which is preliminary data.</text>
</comment>
<evidence type="ECO:0000313" key="10">
    <source>
        <dbReference type="Proteomes" id="UP000305238"/>
    </source>
</evidence>
<sequence length="702" mass="72839">MCIGDRAPPAGGALAGLARFCYRRRRLVLLLWVAGVIAVAFAGFGYGAQSDNDFTGGDSGSAKAQALIEKHFPERQGDTLTLAVKAEKGLDDPAARRTVEKVVAELDASPVTGPVVSPYTDASLVTKDRRIARTTVPLTDVDPAKSDVEPLVDAVKEASGGGVVLGLAGDMAEKAETPPQGPAESVGVLAAAVILFIAFGSLVAMGLPIVTALMAITGGIALIKLVGHLVPSPDFTVLVAALVGLGVGIDYALFIVTRYKEGLADGDEPEGAVVKAITTAGHAVLFAGLTVVIALLGLTAMGQRLMTGVAVAAAVTVLVTMAASVTLVPAFLGFTGRRIGAVRRVRERRPLAERWAGAVQRRPLAAVVLAGAGLLVLAAPALSMRLSLPDASVQPHDRSSYAAHEILTEGFGPGFGAPLVFASANTDLRAVAGAVGGQDGIAYVTPPEVSRDGKAATFLAFPKTGYQDEATAELVHELRDEVLPDGVHVGGPNAGTIDFSEDIGARLPLMIGVVIALSLVLLVALVRSVTIAVQAAVLNLLSIGAAYGVLVAVVQWGWLGSLFGFPTEMPVTTWVPMMMFPLLFGLSMDYEVFLISRIREEYERCGDTRRAVTRGLGRTAKVITAAAAIMVAVFTTSLLGPDVAVKQIGLGMAVAVLIDATVVRMVLVPAVMELCGKANWWMPGRRAAVAAPPEPAAERVRV</sequence>
<dbReference type="Pfam" id="PF03176">
    <property type="entry name" value="MMPL"/>
    <property type="match status" value="2"/>
</dbReference>
<keyword evidence="5 7" id="KW-1133">Transmembrane helix</keyword>
<keyword evidence="4 7" id="KW-0812">Transmembrane</keyword>
<dbReference type="PROSITE" id="PS50156">
    <property type="entry name" value="SSD"/>
    <property type="match status" value="1"/>
</dbReference>
<dbReference type="PANTHER" id="PTHR33406">
    <property type="entry name" value="MEMBRANE PROTEIN MJ1562-RELATED"/>
    <property type="match status" value="1"/>
</dbReference>
<feature type="transmembrane region" description="Helical" evidence="7">
    <location>
        <begin position="364"/>
        <end position="382"/>
    </location>
</feature>
<feature type="transmembrane region" description="Helical" evidence="7">
    <location>
        <begin position="310"/>
        <end position="334"/>
    </location>
</feature>
<reference evidence="9 10" key="1">
    <citation type="submission" date="2019-05" db="EMBL/GenBank/DDBJ databases">
        <title>Draft genome sequence of Actinomadura geliboluensis A8036.</title>
        <authorList>
            <person name="Saricaoglu S."/>
            <person name="Isik K."/>
        </authorList>
    </citation>
    <scope>NUCLEOTIDE SEQUENCE [LARGE SCALE GENOMIC DNA]</scope>
    <source>
        <strain evidence="9 10">A8036</strain>
    </source>
</reference>
<evidence type="ECO:0000256" key="3">
    <source>
        <dbReference type="ARBA" id="ARBA00022475"/>
    </source>
</evidence>
<evidence type="ECO:0000256" key="6">
    <source>
        <dbReference type="ARBA" id="ARBA00023136"/>
    </source>
</evidence>
<gene>
    <name evidence="9" type="ORF">ETD96_40075</name>
</gene>
<protein>
    <submittedName>
        <fullName evidence="9">MMPL family transporter</fullName>
    </submittedName>
</protein>
<dbReference type="SUPFAM" id="SSF82866">
    <property type="entry name" value="Multidrug efflux transporter AcrB transmembrane domain"/>
    <property type="match status" value="2"/>
</dbReference>
<feature type="transmembrane region" description="Helical" evidence="7">
    <location>
        <begin position="277"/>
        <end position="298"/>
    </location>
</feature>
<dbReference type="AlphaFoldDB" id="A0A5S4G217"/>
<feature type="domain" description="SSD" evidence="8">
    <location>
        <begin position="209"/>
        <end position="334"/>
    </location>
</feature>
<evidence type="ECO:0000256" key="4">
    <source>
        <dbReference type="ARBA" id="ARBA00022692"/>
    </source>
</evidence>
<feature type="transmembrane region" description="Helical" evidence="7">
    <location>
        <begin position="236"/>
        <end position="256"/>
    </location>
</feature>
<name>A0A5S4G217_9ACTN</name>
<evidence type="ECO:0000313" key="9">
    <source>
        <dbReference type="EMBL" id="TMR27033.1"/>
    </source>
</evidence>
<dbReference type="Gene3D" id="1.20.1640.10">
    <property type="entry name" value="Multidrug efflux transporter AcrB transmembrane domain"/>
    <property type="match status" value="2"/>
</dbReference>
<evidence type="ECO:0000256" key="7">
    <source>
        <dbReference type="SAM" id="Phobius"/>
    </source>
</evidence>
<feature type="transmembrane region" description="Helical" evidence="7">
    <location>
        <begin position="538"/>
        <end position="558"/>
    </location>
</feature>
<feature type="transmembrane region" description="Helical" evidence="7">
    <location>
        <begin position="578"/>
        <end position="598"/>
    </location>
</feature>
<evidence type="ECO:0000256" key="2">
    <source>
        <dbReference type="ARBA" id="ARBA00010157"/>
    </source>
</evidence>
<dbReference type="Proteomes" id="UP000305238">
    <property type="component" value="Unassembled WGS sequence"/>
</dbReference>
<dbReference type="EMBL" id="VCKZ01000516">
    <property type="protein sequence ID" value="TMR27033.1"/>
    <property type="molecule type" value="Genomic_DNA"/>
</dbReference>
<dbReference type="OrthoDB" id="7051771at2"/>
<evidence type="ECO:0000259" key="8">
    <source>
        <dbReference type="PROSITE" id="PS50156"/>
    </source>
</evidence>
<dbReference type="InterPro" id="IPR050545">
    <property type="entry name" value="Mycobact_MmpL"/>
</dbReference>
<evidence type="ECO:0000256" key="1">
    <source>
        <dbReference type="ARBA" id="ARBA00004651"/>
    </source>
</evidence>
<keyword evidence="10" id="KW-1185">Reference proteome</keyword>
<dbReference type="PANTHER" id="PTHR33406:SF11">
    <property type="entry name" value="MEMBRANE PROTEIN SCO6666-RELATED"/>
    <property type="match status" value="1"/>
</dbReference>
<dbReference type="GO" id="GO:0005886">
    <property type="term" value="C:plasma membrane"/>
    <property type="evidence" value="ECO:0007669"/>
    <property type="project" value="UniProtKB-SubCell"/>
</dbReference>
<organism evidence="9 10">
    <name type="scientific">Actinomadura geliboluensis</name>
    <dbReference type="NCBI Taxonomy" id="882440"/>
    <lineage>
        <taxon>Bacteria</taxon>
        <taxon>Bacillati</taxon>
        <taxon>Actinomycetota</taxon>
        <taxon>Actinomycetes</taxon>
        <taxon>Streptosporangiales</taxon>
        <taxon>Thermomonosporaceae</taxon>
        <taxon>Actinomadura</taxon>
    </lineage>
</organism>
<keyword evidence="6 7" id="KW-0472">Membrane</keyword>
<feature type="transmembrane region" description="Helical" evidence="7">
    <location>
        <begin position="619"/>
        <end position="640"/>
    </location>
</feature>
<comment type="similarity">
    <text evidence="2">Belongs to the resistance-nodulation-cell division (RND) (TC 2.A.6) family. MmpL subfamily.</text>
</comment>
<accession>A0A5S4G217</accession>
<feature type="transmembrane region" description="Helical" evidence="7">
    <location>
        <begin position="652"/>
        <end position="676"/>
    </location>
</feature>
<feature type="transmembrane region" description="Helical" evidence="7">
    <location>
        <begin position="212"/>
        <end position="230"/>
    </location>
</feature>
<comment type="subcellular location">
    <subcellularLocation>
        <location evidence="1">Cell membrane</location>
        <topology evidence="1">Multi-pass membrane protein</topology>
    </subcellularLocation>
</comment>